<evidence type="ECO:0000256" key="3">
    <source>
        <dbReference type="ARBA" id="ARBA00007282"/>
    </source>
</evidence>
<evidence type="ECO:0000256" key="4">
    <source>
        <dbReference type="ARBA" id="ARBA00022679"/>
    </source>
</evidence>
<protein>
    <recommendedName>
        <fullName evidence="11">Wax synthase domain-containing protein</fullName>
    </recommendedName>
</protein>
<dbReference type="PIRSF" id="PIRSF037006">
    <property type="entry name" value="Wax_synthase"/>
    <property type="match status" value="1"/>
</dbReference>
<keyword evidence="8 10" id="KW-0472">Membrane</keyword>
<feature type="transmembrane region" description="Helical" evidence="10">
    <location>
        <begin position="293"/>
        <end position="316"/>
    </location>
</feature>
<dbReference type="OMA" id="YSCMVYL"/>
<evidence type="ECO:0000256" key="2">
    <source>
        <dbReference type="ARBA" id="ARBA00005179"/>
    </source>
</evidence>
<evidence type="ECO:0000256" key="7">
    <source>
        <dbReference type="ARBA" id="ARBA00023098"/>
    </source>
</evidence>
<evidence type="ECO:0000256" key="5">
    <source>
        <dbReference type="ARBA" id="ARBA00022692"/>
    </source>
</evidence>
<evidence type="ECO:0000313" key="13">
    <source>
        <dbReference type="Proteomes" id="UP000053144"/>
    </source>
</evidence>
<dbReference type="InterPro" id="IPR032805">
    <property type="entry name" value="Wax_synthase_dom"/>
</dbReference>
<dbReference type="GO" id="GO:0006629">
    <property type="term" value="P:lipid metabolic process"/>
    <property type="evidence" value="ECO:0007669"/>
    <property type="project" value="UniProtKB-KW"/>
</dbReference>
<dbReference type="Pfam" id="PF13813">
    <property type="entry name" value="MBOAT_2"/>
    <property type="match status" value="1"/>
</dbReference>
<keyword evidence="6 10" id="KW-1133">Transmembrane helix</keyword>
<evidence type="ECO:0000313" key="12">
    <source>
        <dbReference type="EMBL" id="KOM46573.1"/>
    </source>
</evidence>
<evidence type="ECO:0000256" key="9">
    <source>
        <dbReference type="ARBA" id="ARBA00023315"/>
    </source>
</evidence>
<proteinExistence type="inferred from homology"/>
<dbReference type="AlphaFoldDB" id="A0A0L9UUZ8"/>
<evidence type="ECO:0000256" key="8">
    <source>
        <dbReference type="ARBA" id="ARBA00023136"/>
    </source>
</evidence>
<evidence type="ECO:0000256" key="1">
    <source>
        <dbReference type="ARBA" id="ARBA00004141"/>
    </source>
</evidence>
<feature type="transmembrane region" description="Helical" evidence="10">
    <location>
        <begin position="233"/>
        <end position="257"/>
    </location>
</feature>
<feature type="transmembrane region" description="Helical" evidence="10">
    <location>
        <begin position="126"/>
        <end position="143"/>
    </location>
</feature>
<organism evidence="12 13">
    <name type="scientific">Phaseolus angularis</name>
    <name type="common">Azuki bean</name>
    <name type="synonym">Vigna angularis</name>
    <dbReference type="NCBI Taxonomy" id="3914"/>
    <lineage>
        <taxon>Eukaryota</taxon>
        <taxon>Viridiplantae</taxon>
        <taxon>Streptophyta</taxon>
        <taxon>Embryophyta</taxon>
        <taxon>Tracheophyta</taxon>
        <taxon>Spermatophyta</taxon>
        <taxon>Magnoliopsida</taxon>
        <taxon>eudicotyledons</taxon>
        <taxon>Gunneridae</taxon>
        <taxon>Pentapetalae</taxon>
        <taxon>rosids</taxon>
        <taxon>fabids</taxon>
        <taxon>Fabales</taxon>
        <taxon>Fabaceae</taxon>
        <taxon>Papilionoideae</taxon>
        <taxon>50 kb inversion clade</taxon>
        <taxon>NPAAA clade</taxon>
        <taxon>indigoferoid/millettioid clade</taxon>
        <taxon>Phaseoleae</taxon>
        <taxon>Vigna</taxon>
    </lineage>
</organism>
<reference evidence="13" key="1">
    <citation type="journal article" date="2015" name="Proc. Natl. Acad. Sci. U.S.A.">
        <title>Genome sequencing of adzuki bean (Vigna angularis) provides insight into high starch and low fat accumulation and domestication.</title>
        <authorList>
            <person name="Yang K."/>
            <person name="Tian Z."/>
            <person name="Chen C."/>
            <person name="Luo L."/>
            <person name="Zhao B."/>
            <person name="Wang Z."/>
            <person name="Yu L."/>
            <person name="Li Y."/>
            <person name="Sun Y."/>
            <person name="Li W."/>
            <person name="Chen Y."/>
            <person name="Li Y."/>
            <person name="Zhang Y."/>
            <person name="Ai D."/>
            <person name="Zhao J."/>
            <person name="Shang C."/>
            <person name="Ma Y."/>
            <person name="Wu B."/>
            <person name="Wang M."/>
            <person name="Gao L."/>
            <person name="Sun D."/>
            <person name="Zhang P."/>
            <person name="Guo F."/>
            <person name="Wang W."/>
            <person name="Li Y."/>
            <person name="Wang J."/>
            <person name="Varshney R.K."/>
            <person name="Wang J."/>
            <person name="Ling H.Q."/>
            <person name="Wan P."/>
        </authorList>
    </citation>
    <scope>NUCLEOTIDE SEQUENCE</scope>
    <source>
        <strain evidence="13">cv. Jingnong 6</strain>
    </source>
</reference>
<dbReference type="InterPro" id="IPR044851">
    <property type="entry name" value="Wax_synthase"/>
</dbReference>
<feature type="transmembrane region" description="Helical" evidence="10">
    <location>
        <begin position="269"/>
        <end position="287"/>
    </location>
</feature>
<keyword evidence="9" id="KW-0012">Acyltransferase</keyword>
<dbReference type="PANTHER" id="PTHR31595:SF57">
    <property type="entry name" value="OS04G0481900 PROTEIN"/>
    <property type="match status" value="1"/>
</dbReference>
<dbReference type="Proteomes" id="UP000053144">
    <property type="component" value="Chromosome 7"/>
</dbReference>
<dbReference type="OrthoDB" id="1077582at2759"/>
<feature type="transmembrane region" description="Helical" evidence="10">
    <location>
        <begin position="56"/>
        <end position="77"/>
    </location>
</feature>
<feature type="transmembrane region" description="Helical" evidence="10">
    <location>
        <begin position="150"/>
        <end position="175"/>
    </location>
</feature>
<dbReference type="KEGG" id="var:108337546"/>
<feature type="domain" description="Wax synthase" evidence="11">
    <location>
        <begin position="188"/>
        <end position="271"/>
    </location>
</feature>
<name>A0A0L9UUZ8_PHAAN</name>
<dbReference type="EMBL" id="CM003377">
    <property type="protein sequence ID" value="KOM46573.1"/>
    <property type="molecule type" value="Genomic_DNA"/>
</dbReference>
<evidence type="ECO:0000259" key="11">
    <source>
        <dbReference type="Pfam" id="PF13813"/>
    </source>
</evidence>
<dbReference type="STRING" id="3914.A0A0L9UUZ8"/>
<keyword evidence="7" id="KW-0443">Lipid metabolism</keyword>
<keyword evidence="4" id="KW-0808">Transferase</keyword>
<keyword evidence="5 10" id="KW-0812">Transmembrane</keyword>
<comment type="subcellular location">
    <subcellularLocation>
        <location evidence="1">Membrane</location>
        <topology evidence="1">Multi-pass membrane protein</topology>
    </subcellularLocation>
</comment>
<dbReference type="InterPro" id="IPR017088">
    <property type="entry name" value="Wax_synthase_Magnoliopsida"/>
</dbReference>
<accession>A0A0L9UUZ8</accession>
<sequence>MGRSKCMEMEGEMKNMIKVCVSVLISLSYCYFISSKLPKGMLRFLSLSPVSYQFSMLPLQFTTVLPTGVTALFITWLTNSKLLLFAFDLGPLPSNSNSLLRFISFAYLPIRQTLKTKSNSKLTSHPIFLPIKAFLFLLFLLPIKQKLHPALVLSSYCAIVYLLVDIVIGLCNILVDATFAVELQLPSDDPYLSTSLRDFWGRRWNLVVTHTLRHSVHNPVRSLLTNTVLGPRWASVFGVMVSFLVSGLMHELLFYYITRVSPTWEVTSFFLLHGVCVVAEFGAVKLLGHKCRLHWAVAGPITVGFVITTAAWLFFLPLMRTGTGERSIKEFHDVVECVMGIFD</sequence>
<evidence type="ECO:0000256" key="6">
    <source>
        <dbReference type="ARBA" id="ARBA00022989"/>
    </source>
</evidence>
<comment type="pathway">
    <text evidence="2">Secondary metabolite biosynthesis.</text>
</comment>
<evidence type="ECO:0000256" key="10">
    <source>
        <dbReference type="SAM" id="Phobius"/>
    </source>
</evidence>
<dbReference type="PANTHER" id="PTHR31595">
    <property type="entry name" value="LONG-CHAIN-ALCOHOL O-FATTY-ACYLTRANSFERASE 3-RELATED"/>
    <property type="match status" value="1"/>
</dbReference>
<dbReference type="GO" id="GO:0008374">
    <property type="term" value="F:O-acyltransferase activity"/>
    <property type="evidence" value="ECO:0007669"/>
    <property type="project" value="InterPro"/>
</dbReference>
<dbReference type="Gramene" id="KOM46573">
    <property type="protein sequence ID" value="KOM46573"/>
    <property type="gene ID" value="LR48_Vigan07g027700"/>
</dbReference>
<dbReference type="GO" id="GO:0016020">
    <property type="term" value="C:membrane"/>
    <property type="evidence" value="ECO:0007669"/>
    <property type="project" value="UniProtKB-SubCell"/>
</dbReference>
<gene>
    <name evidence="12" type="ORF">LR48_Vigan07g027700</name>
</gene>
<comment type="similarity">
    <text evidence="3">Belongs to the wax synthase family.</text>
</comment>